<reference evidence="6" key="1">
    <citation type="journal article" date="2021" name="Open Biol.">
        <title>Shared evolutionary footprints suggest mitochondrial oxidative damage underlies multiple complex I losses in fungi.</title>
        <authorList>
            <person name="Schikora-Tamarit M.A."/>
            <person name="Marcet-Houben M."/>
            <person name="Nosek J."/>
            <person name="Gabaldon T."/>
        </authorList>
    </citation>
    <scope>NUCLEOTIDE SEQUENCE</scope>
    <source>
        <strain evidence="6">CBS6341</strain>
    </source>
</reference>
<comment type="similarity">
    <text evidence="2">Belongs to the peroxin-3 family.</text>
</comment>
<keyword evidence="3" id="KW-0576">Peroxisome</keyword>
<sequence>MIAELRRFLHRNRRRVFIGSSLLAIIYFGVGYLRQKFIDYQLKLAEEKFSREQIKRRFEQTQKDSLYTIYSLVPVLSAPILDALQVEKITQLLQARRLEKKNIGGHDKNFNDDISTVSATTNNDITPFAEGERKSKNELWNDLKSQSLTRLITLIYSNALLILLTRLQLNILARREYLEDAIKVASTKSGFNVKKIESNDPNKQSSNYVNEQAYLSCSWWLLNRGWTVINERVERAVNQTFKDITPRAELTLDEFAILLNSTQKLIEDDSSFVIKSLLPPKNLETFLLQQTLDEVSLSLLHENSENFQILLNETTNYITSSSSSIVLSSLVNAGISTTLNHVAWNLTQKETSNMIQPNLIKVKLAVLLAQISRAANDFKSATSNEYINNMDKTAELDELSASVYSNFEV</sequence>
<evidence type="ECO:0000313" key="7">
    <source>
        <dbReference type="Proteomes" id="UP000769528"/>
    </source>
</evidence>
<feature type="transmembrane region" description="Helical" evidence="5">
    <location>
        <begin position="16"/>
        <end position="33"/>
    </location>
</feature>
<evidence type="ECO:0000256" key="5">
    <source>
        <dbReference type="SAM" id="Phobius"/>
    </source>
</evidence>
<evidence type="ECO:0000256" key="2">
    <source>
        <dbReference type="ARBA" id="ARBA00008933"/>
    </source>
</evidence>
<dbReference type="EMBL" id="JAEUBF010000550">
    <property type="protein sequence ID" value="KAH3677150.1"/>
    <property type="molecule type" value="Genomic_DNA"/>
</dbReference>
<dbReference type="GO" id="GO:0030674">
    <property type="term" value="F:protein-macromolecule adaptor activity"/>
    <property type="evidence" value="ECO:0007669"/>
    <property type="project" value="TreeGrafter"/>
</dbReference>
<protein>
    <recommendedName>
        <fullName evidence="4">Peroxin-3</fullName>
    </recommendedName>
</protein>
<comment type="subcellular location">
    <subcellularLocation>
        <location evidence="1">Peroxisome membrane</location>
        <topology evidence="1">Single-pass membrane protein</topology>
    </subcellularLocation>
</comment>
<evidence type="ECO:0000256" key="3">
    <source>
        <dbReference type="ARBA" id="ARBA00023140"/>
    </source>
</evidence>
<dbReference type="PANTHER" id="PTHR28080">
    <property type="entry name" value="PEROXISOMAL BIOGENESIS FACTOR 3"/>
    <property type="match status" value="1"/>
</dbReference>
<dbReference type="AlphaFoldDB" id="A0A9P8TFX9"/>
<dbReference type="InterPro" id="IPR006966">
    <property type="entry name" value="Peroxin-3"/>
</dbReference>
<dbReference type="Proteomes" id="UP000769528">
    <property type="component" value="Unassembled WGS sequence"/>
</dbReference>
<evidence type="ECO:0000256" key="4">
    <source>
        <dbReference type="ARBA" id="ARBA00032508"/>
    </source>
</evidence>
<evidence type="ECO:0000256" key="1">
    <source>
        <dbReference type="ARBA" id="ARBA00004549"/>
    </source>
</evidence>
<dbReference type="PANTHER" id="PTHR28080:SF1">
    <property type="entry name" value="PEROXISOMAL BIOGENESIS FACTOR 3"/>
    <property type="match status" value="1"/>
</dbReference>
<reference evidence="6" key="2">
    <citation type="submission" date="2021-01" db="EMBL/GenBank/DDBJ databases">
        <authorList>
            <person name="Schikora-Tamarit M.A."/>
        </authorList>
    </citation>
    <scope>NUCLEOTIDE SEQUENCE</scope>
    <source>
        <strain evidence="6">CBS6341</strain>
    </source>
</reference>
<dbReference type="GO" id="GO:0045046">
    <property type="term" value="P:protein import into peroxisome membrane"/>
    <property type="evidence" value="ECO:0007669"/>
    <property type="project" value="TreeGrafter"/>
</dbReference>
<dbReference type="GO" id="GO:0005778">
    <property type="term" value="C:peroxisomal membrane"/>
    <property type="evidence" value="ECO:0007669"/>
    <property type="project" value="UniProtKB-SubCell"/>
</dbReference>
<comment type="caution">
    <text evidence="6">The sequence shown here is derived from an EMBL/GenBank/DDBJ whole genome shotgun (WGS) entry which is preliminary data.</text>
</comment>
<evidence type="ECO:0000313" key="6">
    <source>
        <dbReference type="EMBL" id="KAH3677150.1"/>
    </source>
</evidence>
<keyword evidence="5" id="KW-0472">Membrane</keyword>
<name>A0A9P8TFX9_9ASCO</name>
<dbReference type="OrthoDB" id="45930at2759"/>
<keyword evidence="7" id="KW-1185">Reference proteome</keyword>
<accession>A0A9P8TFX9</accession>
<proteinExistence type="inferred from homology"/>
<dbReference type="Pfam" id="PF04882">
    <property type="entry name" value="Peroxin-3"/>
    <property type="match status" value="1"/>
</dbReference>
<gene>
    <name evidence="6" type="ORF">WICMUC_001905</name>
</gene>
<keyword evidence="5" id="KW-1133">Transmembrane helix</keyword>
<keyword evidence="5" id="KW-0812">Transmembrane</keyword>
<organism evidence="6 7">
    <name type="scientific">Wickerhamomyces mucosus</name>
    <dbReference type="NCBI Taxonomy" id="1378264"/>
    <lineage>
        <taxon>Eukaryota</taxon>
        <taxon>Fungi</taxon>
        <taxon>Dikarya</taxon>
        <taxon>Ascomycota</taxon>
        <taxon>Saccharomycotina</taxon>
        <taxon>Saccharomycetes</taxon>
        <taxon>Phaffomycetales</taxon>
        <taxon>Wickerhamomycetaceae</taxon>
        <taxon>Wickerhamomyces</taxon>
    </lineage>
</organism>